<dbReference type="InterPro" id="IPR000182">
    <property type="entry name" value="GNAT_dom"/>
</dbReference>
<dbReference type="Pfam" id="PF13673">
    <property type="entry name" value="Acetyltransf_10"/>
    <property type="match status" value="1"/>
</dbReference>
<evidence type="ECO:0000256" key="6">
    <source>
        <dbReference type="ARBA" id="ARBA00022833"/>
    </source>
</evidence>
<name>A0AAU9VES8_9FIRM</name>
<comment type="catalytic activity">
    <reaction evidence="7 8">
        <text>adenosine(34) in tRNA + H2O + H(+) = inosine(34) in tRNA + NH4(+)</text>
        <dbReference type="Rhea" id="RHEA:43168"/>
        <dbReference type="Rhea" id="RHEA-COMP:10373"/>
        <dbReference type="Rhea" id="RHEA-COMP:10374"/>
        <dbReference type="ChEBI" id="CHEBI:15377"/>
        <dbReference type="ChEBI" id="CHEBI:15378"/>
        <dbReference type="ChEBI" id="CHEBI:28938"/>
        <dbReference type="ChEBI" id="CHEBI:74411"/>
        <dbReference type="ChEBI" id="CHEBI:82852"/>
        <dbReference type="EC" id="3.5.4.33"/>
    </reaction>
</comment>
<evidence type="ECO:0000313" key="12">
    <source>
        <dbReference type="EMBL" id="CAH2760684.1"/>
    </source>
</evidence>
<dbReference type="PROSITE" id="PS51747">
    <property type="entry name" value="CYT_DCMP_DEAMINASES_2"/>
    <property type="match status" value="1"/>
</dbReference>
<dbReference type="AlphaFoldDB" id="A0AAU9VES8"/>
<dbReference type="HAMAP" id="MF_00972">
    <property type="entry name" value="tRNA_aden_deaminase"/>
    <property type="match status" value="1"/>
</dbReference>
<comment type="similarity">
    <text evidence="1">Belongs to the cytidine and deoxycytidylate deaminase family. ADAT2 subfamily.</text>
</comment>
<feature type="domain" description="N-acetyltransferase" evidence="9">
    <location>
        <begin position="166"/>
        <end position="309"/>
    </location>
</feature>
<feature type="active site" description="Proton donor" evidence="8">
    <location>
        <position position="68"/>
    </location>
</feature>
<evidence type="ECO:0000259" key="9">
    <source>
        <dbReference type="PROSITE" id="PS51186"/>
    </source>
</evidence>
<protein>
    <recommendedName>
        <fullName evidence="8">tRNA-specific adenosine deaminase</fullName>
        <ecNumber evidence="8">3.5.4.33</ecNumber>
    </recommendedName>
</protein>
<evidence type="ECO:0000313" key="13">
    <source>
        <dbReference type="Proteomes" id="UP001154095"/>
    </source>
</evidence>
<evidence type="ECO:0000256" key="8">
    <source>
        <dbReference type="HAMAP-Rule" id="MF_00972"/>
    </source>
</evidence>
<dbReference type="PROSITE" id="PS51186">
    <property type="entry name" value="GNAT"/>
    <property type="match status" value="1"/>
</dbReference>
<sequence>MCVVALFVYKGALSIEHHKYMDDAYQEALLAYSLEEVPVGAVVVYNNQIVGRGHNVRETQHQPSGHAEIIAMDQAGKTLGSWNLEGCTLYVTLEPCAMCTGAIMQSRVSTVVYGSKEPKSGCLGSVIDFTQIEGYNHYPKVIAGIEEEKTKRLMQDFFKQQRNKQIKIKKADKTTFESYLKVRKEVFVDEQNIDPKEEYDDLDTLENSQVVHIVAIKQEQVIGTMRLLTTNGTMKIGRLAVSKPFRNMKVASKMVRYAIIQAENNGIHVIELNAQLSAINIYKRQGFEETGEIFKEAGISHIKMIKQIKTSNHI</sequence>
<feature type="binding site" evidence="8">
    <location>
        <position position="96"/>
    </location>
    <ligand>
        <name>Zn(2+)</name>
        <dbReference type="ChEBI" id="CHEBI:29105"/>
        <note>catalytic</note>
    </ligand>
</feature>
<keyword evidence="6 8" id="KW-0862">Zinc</keyword>
<dbReference type="GO" id="GO:0016747">
    <property type="term" value="F:acyltransferase activity, transferring groups other than amino-acyl groups"/>
    <property type="evidence" value="ECO:0007669"/>
    <property type="project" value="InterPro"/>
</dbReference>
<dbReference type="Pfam" id="PF14437">
    <property type="entry name" value="MafB19-deam"/>
    <property type="match status" value="1"/>
</dbReference>
<dbReference type="PROSITE" id="PS00903">
    <property type="entry name" value="CYT_DCMP_DEAMINASES_1"/>
    <property type="match status" value="1"/>
</dbReference>
<evidence type="ECO:0000256" key="1">
    <source>
        <dbReference type="ARBA" id="ARBA00010669"/>
    </source>
</evidence>
<keyword evidence="4 8" id="KW-0479">Metal-binding</keyword>
<dbReference type="Proteomes" id="UP001154111">
    <property type="component" value="Chromosome"/>
</dbReference>
<dbReference type="Gene3D" id="3.40.140.10">
    <property type="entry name" value="Cytidine Deaminase, domain 2"/>
    <property type="match status" value="1"/>
</dbReference>
<dbReference type="EMBL" id="OW659477">
    <property type="protein sequence ID" value="CAH2760675.1"/>
    <property type="molecule type" value="Genomic_DNA"/>
</dbReference>
<proteinExistence type="inferred from homology"/>
<dbReference type="PANTHER" id="PTHR11079:SF202">
    <property type="entry name" value="TRNA-SPECIFIC ADENOSINE DEAMINASE"/>
    <property type="match status" value="1"/>
</dbReference>
<accession>A0AAU9VES8</accession>
<keyword evidence="13" id="KW-1185">Reference proteome</keyword>
<dbReference type="GO" id="GO:0052717">
    <property type="term" value="F:tRNA-specific adenosine-34 deaminase activity"/>
    <property type="evidence" value="ECO:0007669"/>
    <property type="project" value="UniProtKB-UniRule"/>
</dbReference>
<comment type="cofactor">
    <cofactor evidence="8">
        <name>Zn(2+)</name>
        <dbReference type="ChEBI" id="CHEBI:29105"/>
    </cofactor>
    <text evidence="8">Binds 1 zinc ion per subunit.</text>
</comment>
<dbReference type="SUPFAM" id="SSF53927">
    <property type="entry name" value="Cytidine deaminase-like"/>
    <property type="match status" value="1"/>
</dbReference>
<dbReference type="InterPro" id="IPR058535">
    <property type="entry name" value="MafB19-deam"/>
</dbReference>
<evidence type="ECO:0000313" key="14">
    <source>
        <dbReference type="Proteomes" id="UP001154111"/>
    </source>
</evidence>
<dbReference type="EC" id="3.5.4.33" evidence="8"/>
<gene>
    <name evidence="11" type="primary">tadA_1</name>
    <name evidence="8" type="synonym">tadA</name>
    <name evidence="11" type="ORF">ERYAMS2_00302</name>
    <name evidence="12" type="ORF">ERYAMS_00012</name>
</gene>
<evidence type="ECO:0000256" key="3">
    <source>
        <dbReference type="ARBA" id="ARBA00022694"/>
    </source>
</evidence>
<keyword evidence="3 8" id="KW-0819">tRNA processing</keyword>
<dbReference type="InterPro" id="IPR016181">
    <property type="entry name" value="Acyl_CoA_acyltransferase"/>
</dbReference>
<dbReference type="Proteomes" id="UP001154095">
    <property type="component" value="Chromosome"/>
</dbReference>
<evidence type="ECO:0000259" key="10">
    <source>
        <dbReference type="PROSITE" id="PS51747"/>
    </source>
</evidence>
<feature type="binding site" evidence="8">
    <location>
        <position position="66"/>
    </location>
    <ligand>
        <name>Zn(2+)</name>
        <dbReference type="ChEBI" id="CHEBI:29105"/>
        <note>catalytic</note>
    </ligand>
</feature>
<evidence type="ECO:0000313" key="11">
    <source>
        <dbReference type="EMBL" id="CAH2760675.1"/>
    </source>
</evidence>
<evidence type="ECO:0000256" key="7">
    <source>
        <dbReference type="ARBA" id="ARBA00048045"/>
    </source>
</evidence>
<evidence type="ECO:0000256" key="5">
    <source>
        <dbReference type="ARBA" id="ARBA00022801"/>
    </source>
</evidence>
<dbReference type="CDD" id="cd04301">
    <property type="entry name" value="NAT_SF"/>
    <property type="match status" value="1"/>
</dbReference>
<dbReference type="Gene3D" id="3.40.630.30">
    <property type="match status" value="1"/>
</dbReference>
<dbReference type="GO" id="GO:0008270">
    <property type="term" value="F:zinc ion binding"/>
    <property type="evidence" value="ECO:0007669"/>
    <property type="project" value="UniProtKB-UniRule"/>
</dbReference>
<feature type="binding site" evidence="8">
    <location>
        <position position="99"/>
    </location>
    <ligand>
        <name>Zn(2+)</name>
        <dbReference type="ChEBI" id="CHEBI:29105"/>
        <note>catalytic</note>
    </ligand>
</feature>
<evidence type="ECO:0000256" key="2">
    <source>
        <dbReference type="ARBA" id="ARBA00011738"/>
    </source>
</evidence>
<keyword evidence="5 8" id="KW-0378">Hydrolase</keyword>
<dbReference type="InterPro" id="IPR028883">
    <property type="entry name" value="tRNA_aden_deaminase"/>
</dbReference>
<dbReference type="InterPro" id="IPR016192">
    <property type="entry name" value="APOBEC/CMP_deaminase_Zn-bd"/>
</dbReference>
<dbReference type="PANTHER" id="PTHR11079">
    <property type="entry name" value="CYTOSINE DEAMINASE FAMILY MEMBER"/>
    <property type="match status" value="1"/>
</dbReference>
<dbReference type="NCBIfam" id="NF008113">
    <property type="entry name" value="PRK10860.1"/>
    <property type="match status" value="1"/>
</dbReference>
<dbReference type="CDD" id="cd01285">
    <property type="entry name" value="nucleoside_deaminase"/>
    <property type="match status" value="1"/>
</dbReference>
<feature type="domain" description="CMP/dCMP-type deaminase" evidence="10">
    <location>
        <begin position="15"/>
        <end position="126"/>
    </location>
</feature>
<dbReference type="InterPro" id="IPR016193">
    <property type="entry name" value="Cytidine_deaminase-like"/>
</dbReference>
<dbReference type="FunFam" id="3.40.140.10:FF:000005">
    <property type="entry name" value="tRNA-specific adenosine deaminase"/>
    <property type="match status" value="1"/>
</dbReference>
<reference evidence="11" key="1">
    <citation type="submission" date="2022-04" db="EMBL/GenBank/DDBJ databases">
        <authorList>
            <person name="Forde T."/>
        </authorList>
    </citation>
    <scope>NUCLEOTIDE SEQUENCE</scope>
    <source>
        <strain evidence="11">A18Y016a</strain>
        <strain evidence="12">A18Y020d</strain>
    </source>
</reference>
<comment type="subunit">
    <text evidence="2 8">Homodimer.</text>
</comment>
<dbReference type="SUPFAM" id="SSF55729">
    <property type="entry name" value="Acyl-CoA N-acyltransferases (Nat)"/>
    <property type="match status" value="1"/>
</dbReference>
<dbReference type="InterPro" id="IPR002125">
    <property type="entry name" value="CMP_dCMP_dom"/>
</dbReference>
<dbReference type="GO" id="GO:0002100">
    <property type="term" value="P:tRNA wobble adenosine to inosine editing"/>
    <property type="evidence" value="ECO:0007669"/>
    <property type="project" value="UniProtKB-UniRule"/>
</dbReference>
<evidence type="ECO:0000256" key="4">
    <source>
        <dbReference type="ARBA" id="ARBA00022723"/>
    </source>
</evidence>
<organism evidence="11 14">
    <name type="scientific">Erysipelothrix amsterdamensis</name>
    <dbReference type="NCBI Taxonomy" id="2929157"/>
    <lineage>
        <taxon>Bacteria</taxon>
        <taxon>Bacillati</taxon>
        <taxon>Bacillota</taxon>
        <taxon>Erysipelotrichia</taxon>
        <taxon>Erysipelotrichales</taxon>
        <taxon>Erysipelotrichaceae</taxon>
        <taxon>Erysipelothrix</taxon>
    </lineage>
</organism>
<dbReference type="EMBL" id="OW659496">
    <property type="protein sequence ID" value="CAH2760684.1"/>
    <property type="molecule type" value="Genomic_DNA"/>
</dbReference>
<comment type="function">
    <text evidence="8">Catalyzes the deamination of adenosine to inosine at the wobble position 34 of tRNA(Arg2).</text>
</comment>